<keyword evidence="5 8" id="KW-1133">Transmembrane helix</keyword>
<dbReference type="Pfam" id="PF00999">
    <property type="entry name" value="Na_H_Exchanger"/>
    <property type="match status" value="1"/>
</dbReference>
<keyword evidence="3" id="KW-0050">Antiport</keyword>
<feature type="transmembrane region" description="Helical" evidence="8">
    <location>
        <begin position="277"/>
        <end position="298"/>
    </location>
</feature>
<evidence type="ECO:0000256" key="4">
    <source>
        <dbReference type="ARBA" id="ARBA00022692"/>
    </source>
</evidence>
<protein>
    <submittedName>
        <fullName evidence="11">Cation/H(+) antiporter</fullName>
    </submittedName>
</protein>
<organism evidence="11 12">
    <name type="scientific">Lujinxingia litoralis</name>
    <dbReference type="NCBI Taxonomy" id="2211119"/>
    <lineage>
        <taxon>Bacteria</taxon>
        <taxon>Deltaproteobacteria</taxon>
        <taxon>Bradymonadales</taxon>
        <taxon>Lujinxingiaceae</taxon>
        <taxon>Lujinxingia</taxon>
    </lineage>
</organism>
<evidence type="ECO:0000256" key="8">
    <source>
        <dbReference type="SAM" id="Phobius"/>
    </source>
</evidence>
<evidence type="ECO:0000256" key="6">
    <source>
        <dbReference type="ARBA" id="ARBA00023065"/>
    </source>
</evidence>
<dbReference type="Proteomes" id="UP000249169">
    <property type="component" value="Unassembled WGS sequence"/>
</dbReference>
<keyword evidence="4 8" id="KW-0812">Transmembrane</keyword>
<evidence type="ECO:0000256" key="2">
    <source>
        <dbReference type="ARBA" id="ARBA00022448"/>
    </source>
</evidence>
<dbReference type="AlphaFoldDB" id="A0A328C6H6"/>
<comment type="caution">
    <text evidence="11">The sequence shown here is derived from an EMBL/GenBank/DDBJ whole genome shotgun (WGS) entry which is preliminary data.</text>
</comment>
<feature type="transmembrane region" description="Helical" evidence="8">
    <location>
        <begin position="39"/>
        <end position="58"/>
    </location>
</feature>
<sequence length="669" mass="72830">MDFGPSVTFPFSNPVLIFATLMALIFLAPQVVTRLKIPGMVGLILGGALVGPSAFNLLARDATIVLLGTVGLLYLMFQAGLSLDLGRFNTLKGRSVVFGLFSFFIPQLLTLWVSLRFLGYSLEAALLLGSIIGSHTLIAYPIVARLGLMKNTAVTMTLGGTLVTDTLSLAILAIVMAWHSGDVAAIDWAVFGGAVAAYVAVVLLGLPRLGYAFFRTVRNSPEMEFGFLMTVLFFTAWLAEAVGLAPIIGAFIGGLALNRLVPEQSTLMARIRFNGEALFVPFFLISVGLLIDFEVLFSSLALWKLAAVLIALVSVGKLVAALIVRSIFKYSAAEGWTIYGLSVPQAAATLAVTLIGYEASIFDATLVNAVVVMILATCILGPALVEKYGLEMAHRAEAEPVEQRFGRERLLVPVANPKTSDELFDLALYMRDPKCKEPVYPLMVVTDGQDAEERLLTKRKMLDHFVTKGAEAGVSVRPLARIAMNVANGIARVAREERASMVLIGWSGQVSTRERIFGTVLDQLLDETRQLLFVNRISEPLATTEKVVLAVPPFAERSPGFFEAVNSVKLLASRLDAELVVVCEARHLEHDRSYVDSIEPELDADYVPVEAWSTLAQTLDNVVERGAMIFALSARPRSAPWIPELDRLPRVLSERYPDNSLSVVFLSEY</sequence>
<dbReference type="GO" id="GO:1902600">
    <property type="term" value="P:proton transmembrane transport"/>
    <property type="evidence" value="ECO:0007669"/>
    <property type="project" value="InterPro"/>
</dbReference>
<evidence type="ECO:0000259" key="9">
    <source>
        <dbReference type="Pfam" id="PF00582"/>
    </source>
</evidence>
<dbReference type="Gene3D" id="3.40.50.12370">
    <property type="match status" value="1"/>
</dbReference>
<dbReference type="GO" id="GO:0015297">
    <property type="term" value="F:antiporter activity"/>
    <property type="evidence" value="ECO:0007669"/>
    <property type="project" value="UniProtKB-KW"/>
</dbReference>
<evidence type="ECO:0000256" key="3">
    <source>
        <dbReference type="ARBA" id="ARBA00022449"/>
    </source>
</evidence>
<dbReference type="RefSeq" id="WP_111729647.1">
    <property type="nucleotide sequence ID" value="NZ_QHKO01000003.1"/>
</dbReference>
<evidence type="ECO:0000256" key="7">
    <source>
        <dbReference type="ARBA" id="ARBA00023136"/>
    </source>
</evidence>
<feature type="transmembrane region" description="Helical" evidence="8">
    <location>
        <begin position="155"/>
        <end position="179"/>
    </location>
</feature>
<comment type="subcellular location">
    <subcellularLocation>
        <location evidence="1">Membrane</location>
        <topology evidence="1">Multi-pass membrane protein</topology>
    </subcellularLocation>
</comment>
<dbReference type="InterPro" id="IPR006153">
    <property type="entry name" value="Cation/H_exchanger_TM"/>
</dbReference>
<dbReference type="InterPro" id="IPR006016">
    <property type="entry name" value="UspA"/>
</dbReference>
<feature type="transmembrane region" description="Helical" evidence="8">
    <location>
        <begin position="305"/>
        <end position="324"/>
    </location>
</feature>
<feature type="transmembrane region" description="Helical" evidence="8">
    <location>
        <begin position="364"/>
        <end position="385"/>
    </location>
</feature>
<feature type="transmembrane region" description="Helical" evidence="8">
    <location>
        <begin position="64"/>
        <end position="83"/>
    </location>
</feature>
<dbReference type="EMBL" id="QHKO01000003">
    <property type="protein sequence ID" value="RAL23119.1"/>
    <property type="molecule type" value="Genomic_DNA"/>
</dbReference>
<feature type="transmembrane region" description="Helical" evidence="8">
    <location>
        <begin position="336"/>
        <end position="357"/>
    </location>
</feature>
<feature type="transmembrane region" description="Helical" evidence="8">
    <location>
        <begin position="95"/>
        <end position="118"/>
    </location>
</feature>
<evidence type="ECO:0000259" key="10">
    <source>
        <dbReference type="Pfam" id="PF00999"/>
    </source>
</evidence>
<feature type="transmembrane region" description="Helical" evidence="8">
    <location>
        <begin position="227"/>
        <end position="257"/>
    </location>
</feature>
<name>A0A328C6H6_9DELT</name>
<keyword evidence="12" id="KW-1185">Reference proteome</keyword>
<gene>
    <name evidence="11" type="ORF">DL240_09560</name>
</gene>
<keyword evidence="6" id="KW-0406">Ion transport</keyword>
<dbReference type="PANTHER" id="PTHR43562:SF4">
    <property type="entry name" value="NA(+)_H(+) ANTIPORTER NHAS5"/>
    <property type="match status" value="1"/>
</dbReference>
<evidence type="ECO:0000256" key="1">
    <source>
        <dbReference type="ARBA" id="ARBA00004141"/>
    </source>
</evidence>
<accession>A0A328C6H6</accession>
<proteinExistence type="predicted"/>
<dbReference type="Gene3D" id="1.20.1530.20">
    <property type="match status" value="1"/>
</dbReference>
<dbReference type="SUPFAM" id="SSF52402">
    <property type="entry name" value="Adenine nucleotide alpha hydrolases-like"/>
    <property type="match status" value="1"/>
</dbReference>
<feature type="domain" description="UspA" evidence="9">
    <location>
        <begin position="408"/>
        <end position="527"/>
    </location>
</feature>
<dbReference type="Pfam" id="PF00582">
    <property type="entry name" value="Usp"/>
    <property type="match status" value="1"/>
</dbReference>
<feature type="domain" description="Cation/H+ exchanger transmembrane" evidence="10">
    <location>
        <begin position="23"/>
        <end position="384"/>
    </location>
</feature>
<evidence type="ECO:0000313" key="11">
    <source>
        <dbReference type="EMBL" id="RAL23119.1"/>
    </source>
</evidence>
<reference evidence="11 12" key="1">
    <citation type="submission" date="2018-05" db="EMBL/GenBank/DDBJ databases">
        <title>Lujinxingia marina gen. nov. sp. nov., a new facultative anaerobic member of the class Deltaproteobacteria, and proposal of Lujinxingaceae fam. nov.</title>
        <authorList>
            <person name="Li C.-M."/>
        </authorList>
    </citation>
    <scope>NUCLEOTIDE SEQUENCE [LARGE SCALE GENOMIC DNA]</scope>
    <source>
        <strain evidence="11 12">B210</strain>
    </source>
</reference>
<evidence type="ECO:0000313" key="12">
    <source>
        <dbReference type="Proteomes" id="UP000249169"/>
    </source>
</evidence>
<evidence type="ECO:0000256" key="5">
    <source>
        <dbReference type="ARBA" id="ARBA00022989"/>
    </source>
</evidence>
<feature type="transmembrane region" description="Helical" evidence="8">
    <location>
        <begin position="185"/>
        <end position="206"/>
    </location>
</feature>
<keyword evidence="2" id="KW-0813">Transport</keyword>
<dbReference type="OrthoDB" id="9793589at2"/>
<feature type="transmembrane region" description="Helical" evidence="8">
    <location>
        <begin position="15"/>
        <end position="32"/>
    </location>
</feature>
<dbReference type="PANTHER" id="PTHR43562">
    <property type="entry name" value="NAPA-TYPE SODIUM/HYDROGEN ANTIPORTER"/>
    <property type="match status" value="1"/>
</dbReference>
<keyword evidence="7 8" id="KW-0472">Membrane</keyword>
<dbReference type="InterPro" id="IPR038770">
    <property type="entry name" value="Na+/solute_symporter_sf"/>
</dbReference>
<feature type="transmembrane region" description="Helical" evidence="8">
    <location>
        <begin position="124"/>
        <end position="143"/>
    </location>
</feature>
<dbReference type="GO" id="GO:0016020">
    <property type="term" value="C:membrane"/>
    <property type="evidence" value="ECO:0007669"/>
    <property type="project" value="UniProtKB-SubCell"/>
</dbReference>